<organism evidence="3 4">
    <name type="scientific">Enterovibrio nigricans DSM 22720</name>
    <dbReference type="NCBI Taxonomy" id="1121868"/>
    <lineage>
        <taxon>Bacteria</taxon>
        <taxon>Pseudomonadati</taxon>
        <taxon>Pseudomonadota</taxon>
        <taxon>Gammaproteobacteria</taxon>
        <taxon>Vibrionales</taxon>
        <taxon>Vibrionaceae</taxon>
        <taxon>Enterovibrio</taxon>
    </lineage>
</organism>
<evidence type="ECO:0000256" key="1">
    <source>
        <dbReference type="RuleBase" id="RU000356"/>
    </source>
</evidence>
<dbReference type="OrthoDB" id="9801223at2"/>
<evidence type="ECO:0000313" key="3">
    <source>
        <dbReference type="EMBL" id="SKA68441.1"/>
    </source>
</evidence>
<dbReference type="InterPro" id="IPR009050">
    <property type="entry name" value="Globin-like_sf"/>
</dbReference>
<keyword evidence="1" id="KW-0561">Oxygen transport</keyword>
<dbReference type="InterPro" id="IPR012292">
    <property type="entry name" value="Globin/Proto"/>
</dbReference>
<dbReference type="PANTHER" id="PTHR43396:SF6">
    <property type="entry name" value="ABL201WP"/>
    <property type="match status" value="1"/>
</dbReference>
<accession>A0A1T4VVB2</accession>
<dbReference type="GO" id="GO:0071500">
    <property type="term" value="P:cellular response to nitrosative stress"/>
    <property type="evidence" value="ECO:0007669"/>
    <property type="project" value="TreeGrafter"/>
</dbReference>
<dbReference type="GO" id="GO:0008941">
    <property type="term" value="F:nitric oxide dioxygenase NAD(P)H activity"/>
    <property type="evidence" value="ECO:0007669"/>
    <property type="project" value="TreeGrafter"/>
</dbReference>
<dbReference type="InterPro" id="IPR000971">
    <property type="entry name" value="Globin"/>
</dbReference>
<dbReference type="GO" id="GO:0020037">
    <property type="term" value="F:heme binding"/>
    <property type="evidence" value="ECO:0007669"/>
    <property type="project" value="InterPro"/>
</dbReference>
<dbReference type="SUPFAM" id="SSF46458">
    <property type="entry name" value="Globin-like"/>
    <property type="match status" value="1"/>
</dbReference>
<dbReference type="GO" id="GO:0071949">
    <property type="term" value="F:FAD binding"/>
    <property type="evidence" value="ECO:0007669"/>
    <property type="project" value="TreeGrafter"/>
</dbReference>
<comment type="similarity">
    <text evidence="1">Belongs to the globin family.</text>
</comment>
<dbReference type="RefSeq" id="WP_078754386.1">
    <property type="nucleotide sequence ID" value="NZ_FUXU01000100.1"/>
</dbReference>
<dbReference type="Gene3D" id="1.10.490.10">
    <property type="entry name" value="Globins"/>
    <property type="match status" value="1"/>
</dbReference>
<name>A0A1T4VVB2_9GAMM</name>
<dbReference type="PROSITE" id="PS01033">
    <property type="entry name" value="GLOBIN"/>
    <property type="match status" value="1"/>
</dbReference>
<dbReference type="GO" id="GO:0005344">
    <property type="term" value="F:oxygen carrier activity"/>
    <property type="evidence" value="ECO:0007669"/>
    <property type="project" value="UniProtKB-KW"/>
</dbReference>
<evidence type="ECO:0000313" key="4">
    <source>
        <dbReference type="Proteomes" id="UP000190162"/>
    </source>
</evidence>
<protein>
    <submittedName>
        <fullName evidence="3">Nitric oxide dioxygenase</fullName>
    </submittedName>
</protein>
<reference evidence="4" key="1">
    <citation type="submission" date="2017-02" db="EMBL/GenBank/DDBJ databases">
        <authorList>
            <person name="Varghese N."/>
            <person name="Submissions S."/>
        </authorList>
    </citation>
    <scope>NUCLEOTIDE SEQUENCE [LARGE SCALE GENOMIC DNA]</scope>
    <source>
        <strain evidence="4">DSM 22720</strain>
    </source>
</reference>
<dbReference type="AlphaFoldDB" id="A0A1T4VVB2"/>
<gene>
    <name evidence="3" type="ORF">SAMN02745132_04294</name>
</gene>
<keyword evidence="1" id="KW-0408">Iron</keyword>
<feature type="domain" description="Globin" evidence="2">
    <location>
        <begin position="2"/>
        <end position="136"/>
    </location>
</feature>
<dbReference type="Pfam" id="PF00042">
    <property type="entry name" value="Globin"/>
    <property type="match status" value="1"/>
</dbReference>
<keyword evidence="1" id="KW-0479">Metal-binding</keyword>
<dbReference type="CDD" id="cd12131">
    <property type="entry name" value="HGbI-like"/>
    <property type="match status" value="1"/>
</dbReference>
<keyword evidence="4" id="KW-1185">Reference proteome</keyword>
<keyword evidence="1" id="KW-0349">Heme</keyword>
<dbReference type="EMBL" id="FUXU01000100">
    <property type="protein sequence ID" value="SKA68441.1"/>
    <property type="molecule type" value="Genomic_DNA"/>
</dbReference>
<proteinExistence type="inferred from homology"/>
<keyword evidence="3" id="KW-0560">Oxidoreductase</keyword>
<keyword evidence="3" id="KW-0223">Dioxygenase</keyword>
<dbReference type="GO" id="GO:0019825">
    <property type="term" value="F:oxygen binding"/>
    <property type="evidence" value="ECO:0007669"/>
    <property type="project" value="InterPro"/>
</dbReference>
<sequence>MSLTPKQITLITSSFKKVEPISLKAAEIFYDTLFSYDPTLKPLFKGDMKQQGRKLMAMIHAAVNSLDSPENLAPVLKQLAQRHVSYGVKTTHFTPVCNALLHTLKIGLGDEFTPEVRDAWSTMLHFVSDVMKAEMAA</sequence>
<dbReference type="Proteomes" id="UP000190162">
    <property type="component" value="Unassembled WGS sequence"/>
</dbReference>
<dbReference type="PANTHER" id="PTHR43396">
    <property type="entry name" value="FLAVOHEMOPROTEIN"/>
    <property type="match status" value="1"/>
</dbReference>
<dbReference type="GO" id="GO:0046210">
    <property type="term" value="P:nitric oxide catabolic process"/>
    <property type="evidence" value="ECO:0007669"/>
    <property type="project" value="TreeGrafter"/>
</dbReference>
<keyword evidence="1" id="KW-0813">Transport</keyword>
<evidence type="ECO:0000259" key="2">
    <source>
        <dbReference type="PROSITE" id="PS01033"/>
    </source>
</evidence>